<keyword evidence="2" id="KW-1185">Reference proteome</keyword>
<organism evidence="1 2">
    <name type="scientific">Enterococcus entomosocium</name>
    <dbReference type="NCBI Taxonomy" id="3034352"/>
    <lineage>
        <taxon>Bacteria</taxon>
        <taxon>Bacillati</taxon>
        <taxon>Bacillota</taxon>
        <taxon>Bacilli</taxon>
        <taxon>Lactobacillales</taxon>
        <taxon>Enterococcaceae</taxon>
        <taxon>Enterococcus</taxon>
    </lineage>
</organism>
<protein>
    <recommendedName>
        <fullName evidence="3">Addiction module toxin RelE</fullName>
    </recommendedName>
</protein>
<gene>
    <name evidence="1" type="ORF">AB1I55_10435</name>
</gene>
<dbReference type="Proteomes" id="UP001554047">
    <property type="component" value="Unassembled WGS sequence"/>
</dbReference>
<proteinExistence type="predicted"/>
<evidence type="ECO:0008006" key="3">
    <source>
        <dbReference type="Google" id="ProtNLM"/>
    </source>
</evidence>
<comment type="caution">
    <text evidence="1">The sequence shown here is derived from an EMBL/GenBank/DDBJ whole genome shotgun (WGS) entry which is preliminary data.</text>
</comment>
<accession>A0ABV3MDJ3</accession>
<dbReference type="EMBL" id="JBFDTB010000016">
    <property type="protein sequence ID" value="MEW3466508.1"/>
    <property type="molecule type" value="Genomic_DNA"/>
</dbReference>
<evidence type="ECO:0000313" key="1">
    <source>
        <dbReference type="EMBL" id="MEW3466508.1"/>
    </source>
</evidence>
<name>A0ABV3MDJ3_9ENTE</name>
<sequence>MIKFKEFLAPFIDKQLTDFFKEKVAKNPDEVFEYVELVPMDNDRIILIYRQTNKAVYKFRTLAKGLN</sequence>
<reference evidence="1 2" key="1">
    <citation type="submission" date="2024-05" db="EMBL/GenBank/DDBJ databases">
        <title>Human gut microbiome strain richness.</title>
        <authorList>
            <person name="Chen-Liaw A."/>
        </authorList>
    </citation>
    <scope>NUCLEOTIDE SEQUENCE [LARGE SCALE GENOMIC DNA]</scope>
    <source>
        <strain evidence="1 2">J1100102st1_G3_J1100102_180507</strain>
    </source>
</reference>
<evidence type="ECO:0000313" key="2">
    <source>
        <dbReference type="Proteomes" id="UP001554047"/>
    </source>
</evidence>
<dbReference type="RefSeq" id="WP_196044563.1">
    <property type="nucleotide sequence ID" value="NZ_JBFDTA010000018.1"/>
</dbReference>